<proteinExistence type="predicted"/>
<dbReference type="RefSeq" id="WP_176942299.1">
    <property type="nucleotide sequence ID" value="NZ_JABZEC010000002.1"/>
</dbReference>
<dbReference type="Proteomes" id="UP000563523">
    <property type="component" value="Unassembled WGS sequence"/>
</dbReference>
<evidence type="ECO:0000313" key="1">
    <source>
        <dbReference type="EMBL" id="NVY96142.1"/>
    </source>
</evidence>
<gene>
    <name evidence="1" type="ORF">HU830_02960</name>
</gene>
<organism evidence="1 2">
    <name type="scientific">Bombilactobacillus apium</name>
    <dbReference type="NCBI Taxonomy" id="2675299"/>
    <lineage>
        <taxon>Bacteria</taxon>
        <taxon>Bacillati</taxon>
        <taxon>Bacillota</taxon>
        <taxon>Bacilli</taxon>
        <taxon>Lactobacillales</taxon>
        <taxon>Lactobacillaceae</taxon>
        <taxon>Bombilactobacillus</taxon>
    </lineage>
</organism>
<comment type="caution">
    <text evidence="1">The sequence shown here is derived from an EMBL/GenBank/DDBJ whole genome shotgun (WGS) entry which is preliminary data.</text>
</comment>
<protein>
    <submittedName>
        <fullName evidence="1">Uncharacterized protein</fullName>
    </submittedName>
</protein>
<name>A0A850R680_9LACO</name>
<sequence>MGKSSSVKFSRILGIEVVGTIDETSVPNQFPKGQTIASLMGGMGWAYNKSYAEYVLLPNQRIYLIQTQLS</sequence>
<dbReference type="InterPro" id="IPR011032">
    <property type="entry name" value="GroES-like_sf"/>
</dbReference>
<dbReference type="AlphaFoldDB" id="A0A850R680"/>
<accession>A0A850R680</accession>
<keyword evidence="2" id="KW-1185">Reference proteome</keyword>
<evidence type="ECO:0000313" key="2">
    <source>
        <dbReference type="Proteomes" id="UP000563523"/>
    </source>
</evidence>
<dbReference type="SUPFAM" id="SSF50129">
    <property type="entry name" value="GroES-like"/>
    <property type="match status" value="1"/>
</dbReference>
<dbReference type="EMBL" id="JABZEC010000002">
    <property type="protein sequence ID" value="NVY96142.1"/>
    <property type="molecule type" value="Genomic_DNA"/>
</dbReference>
<reference evidence="1 2" key="1">
    <citation type="submission" date="2020-06" db="EMBL/GenBank/DDBJ databases">
        <authorList>
            <person name="Kang J."/>
        </authorList>
    </citation>
    <scope>NUCLEOTIDE SEQUENCE [LARGE SCALE GENOMIC DNA]</scope>
    <source>
        <strain evidence="1 2">DCY120</strain>
    </source>
</reference>
<dbReference type="Gene3D" id="3.90.180.10">
    <property type="entry name" value="Medium-chain alcohol dehydrogenases, catalytic domain"/>
    <property type="match status" value="1"/>
</dbReference>